<protein>
    <submittedName>
        <fullName evidence="3">LAMI_0F02476g1_1</fullName>
    </submittedName>
</protein>
<dbReference type="PANTHER" id="PTHR28532:SF1">
    <property type="entry name" value="ORAL CANCER OVEREXPRESSED 1"/>
    <property type="match status" value="1"/>
</dbReference>
<dbReference type="PANTHER" id="PTHR28532">
    <property type="entry name" value="GEO13458P1"/>
    <property type="match status" value="1"/>
</dbReference>
<dbReference type="EMBL" id="LT598467">
    <property type="protein sequence ID" value="SCU95441.1"/>
    <property type="molecule type" value="Genomic_DNA"/>
</dbReference>
<sequence length="157" mass="18231">MIDLESVLNLEEQFYREGFEEGRQENLRHNLLEGKQYGLQVGFQRYVTVGLMKGACEVILENSSLPQLHKTARSIIDMIEEIPMDNEESNVVKYDKNLTKVKNKFRLLLMAYNRPPRDKGRKLSFEDIDNISKTVAGDVQGYIEIETNTTNPQVDFW</sequence>
<gene>
    <name evidence="3" type="ORF">LAMI_0F02476G</name>
</gene>
<evidence type="ECO:0000313" key="3">
    <source>
        <dbReference type="EMBL" id="SCU95441.1"/>
    </source>
</evidence>
<evidence type="ECO:0000313" key="4">
    <source>
        <dbReference type="Proteomes" id="UP000191024"/>
    </source>
</evidence>
<name>A0A1G4JWQ9_9SACH</name>
<feature type="domain" description="Essential protein Yae1 N-terminal" evidence="2">
    <location>
        <begin position="18"/>
        <end position="55"/>
    </location>
</feature>
<dbReference type="InterPro" id="IPR052436">
    <property type="entry name" value="LTO1_adapter"/>
</dbReference>
<dbReference type="STRING" id="1230905.A0A1G4JWQ9"/>
<evidence type="ECO:0000256" key="1">
    <source>
        <dbReference type="ARBA" id="ARBA00038090"/>
    </source>
</evidence>
<accession>A0A1G4JWQ9</accession>
<dbReference type="InterPro" id="IPR019191">
    <property type="entry name" value="Essential_protein_Yae1_N"/>
</dbReference>
<organism evidence="3 4">
    <name type="scientific">Lachancea mirantina</name>
    <dbReference type="NCBI Taxonomy" id="1230905"/>
    <lineage>
        <taxon>Eukaryota</taxon>
        <taxon>Fungi</taxon>
        <taxon>Dikarya</taxon>
        <taxon>Ascomycota</taxon>
        <taxon>Saccharomycotina</taxon>
        <taxon>Saccharomycetes</taxon>
        <taxon>Saccharomycetales</taxon>
        <taxon>Saccharomycetaceae</taxon>
        <taxon>Lachancea</taxon>
    </lineage>
</organism>
<proteinExistence type="inferred from homology"/>
<comment type="similarity">
    <text evidence="1">Belongs to the LTO1 family.</text>
</comment>
<evidence type="ECO:0000259" key="2">
    <source>
        <dbReference type="Pfam" id="PF09811"/>
    </source>
</evidence>
<reference evidence="4" key="1">
    <citation type="submission" date="2016-03" db="EMBL/GenBank/DDBJ databases">
        <authorList>
            <person name="Devillers H."/>
        </authorList>
    </citation>
    <scope>NUCLEOTIDE SEQUENCE [LARGE SCALE GENOMIC DNA]</scope>
</reference>
<dbReference type="Proteomes" id="UP000191024">
    <property type="component" value="Chromosome F"/>
</dbReference>
<keyword evidence="4" id="KW-1185">Reference proteome</keyword>
<dbReference type="AlphaFoldDB" id="A0A1G4JWQ9"/>
<dbReference type="Pfam" id="PF09811">
    <property type="entry name" value="Yae1_N"/>
    <property type="match status" value="1"/>
</dbReference>
<dbReference type="OrthoDB" id="48036at2759"/>